<accession>A0A4U0WIY2</accession>
<dbReference type="InterPro" id="IPR001498">
    <property type="entry name" value="Impact_N"/>
</dbReference>
<comment type="caution">
    <text evidence="4">The sequence shown here is derived from an EMBL/GenBank/DDBJ whole genome shotgun (WGS) entry which is preliminary data.</text>
</comment>
<evidence type="ECO:0000313" key="5">
    <source>
        <dbReference type="Proteomes" id="UP000308768"/>
    </source>
</evidence>
<evidence type="ECO:0000256" key="1">
    <source>
        <dbReference type="ARBA" id="ARBA00007665"/>
    </source>
</evidence>
<feature type="domain" description="Impact N-terminal" evidence="3">
    <location>
        <begin position="43"/>
        <end position="132"/>
    </location>
</feature>
<keyword evidence="5" id="KW-1185">Reference proteome</keyword>
<protein>
    <recommendedName>
        <fullName evidence="3">Impact N-terminal domain-containing protein</fullName>
    </recommendedName>
</protein>
<dbReference type="InterPro" id="IPR020568">
    <property type="entry name" value="Ribosomal_Su5_D2-typ_SF"/>
</dbReference>
<reference evidence="4 5" key="1">
    <citation type="submission" date="2017-03" db="EMBL/GenBank/DDBJ databases">
        <title>Genomes of endolithic fungi from Antarctica.</title>
        <authorList>
            <person name="Coleine C."/>
            <person name="Masonjones S."/>
            <person name="Stajich J.E."/>
        </authorList>
    </citation>
    <scope>NUCLEOTIDE SEQUENCE [LARGE SCALE GENOMIC DNA]</scope>
    <source>
        <strain evidence="4 5">CCFEE 5187</strain>
    </source>
</reference>
<dbReference type="Gene3D" id="3.30.230.30">
    <property type="entry name" value="Impact, N-terminal domain"/>
    <property type="match status" value="1"/>
</dbReference>
<comment type="similarity">
    <text evidence="1">Belongs to the IMPACT family.</text>
</comment>
<dbReference type="GO" id="GO:0140469">
    <property type="term" value="P:GCN2-mediated signaling"/>
    <property type="evidence" value="ECO:0007669"/>
    <property type="project" value="TreeGrafter"/>
</dbReference>
<proteinExistence type="inferred from homology"/>
<dbReference type="EMBL" id="NAJN01001505">
    <property type="protein sequence ID" value="TKA62771.1"/>
    <property type="molecule type" value="Genomic_DNA"/>
</dbReference>
<dbReference type="PANTHER" id="PTHR16301:SF26">
    <property type="entry name" value="IMPACT FAMILY MEMBER C14C8.09C"/>
    <property type="match status" value="1"/>
</dbReference>
<feature type="region of interest" description="Disordered" evidence="2">
    <location>
        <begin position="240"/>
        <end position="262"/>
    </location>
</feature>
<evidence type="ECO:0000313" key="4">
    <source>
        <dbReference type="EMBL" id="TKA62771.1"/>
    </source>
</evidence>
<gene>
    <name evidence="4" type="ORF">B0A49_09096</name>
</gene>
<dbReference type="PANTHER" id="PTHR16301">
    <property type="entry name" value="IMPACT-RELATED"/>
    <property type="match status" value="1"/>
</dbReference>
<name>A0A4U0WIY2_9PEZI</name>
<feature type="region of interest" description="Disordered" evidence="2">
    <location>
        <begin position="183"/>
        <end position="212"/>
    </location>
</feature>
<organism evidence="4 5">
    <name type="scientific">Cryomyces minteri</name>
    <dbReference type="NCBI Taxonomy" id="331657"/>
    <lineage>
        <taxon>Eukaryota</taxon>
        <taxon>Fungi</taxon>
        <taxon>Dikarya</taxon>
        <taxon>Ascomycota</taxon>
        <taxon>Pezizomycotina</taxon>
        <taxon>Dothideomycetes</taxon>
        <taxon>Dothideomycetes incertae sedis</taxon>
        <taxon>Cryomyces</taxon>
    </lineage>
</organism>
<dbReference type="InterPro" id="IPR023582">
    <property type="entry name" value="Impact"/>
</dbReference>
<feature type="region of interest" description="Disordered" evidence="2">
    <location>
        <begin position="1"/>
        <end position="22"/>
    </location>
</feature>
<sequence length="262" mass="29291">MPPKRSRSPTSPSPSQIYRSTPIEDRSSTFTAYYSPSLPVKTLETHPDFESASHRIAAWRKPSTQSALLTNSQRLYDIGHRDDGERNAGQRLAKVLVQMQVTGAVVVARWYGGIMLGPIRFNHIENCARQAIGMWMEESRAESDAAAKKRKVEEDERDRVRLPRVLVERDQSISVLRKLLAEKKRGPARPGDEEDRDASVQPASPAPKINYDAVPVARLRQSEKARDATIAWLLKEIDSAEEHQRSSQPDGQEVSQAGSDPG</sequence>
<dbReference type="STRING" id="331657.A0A4U0WIY2"/>
<dbReference type="GO" id="GO:0006446">
    <property type="term" value="P:regulation of translational initiation"/>
    <property type="evidence" value="ECO:0007669"/>
    <property type="project" value="TreeGrafter"/>
</dbReference>
<evidence type="ECO:0000259" key="3">
    <source>
        <dbReference type="Pfam" id="PF01205"/>
    </source>
</evidence>
<evidence type="ECO:0000256" key="2">
    <source>
        <dbReference type="SAM" id="MobiDB-lite"/>
    </source>
</evidence>
<dbReference type="AlphaFoldDB" id="A0A4U0WIY2"/>
<dbReference type="GO" id="GO:0005737">
    <property type="term" value="C:cytoplasm"/>
    <property type="evidence" value="ECO:0007669"/>
    <property type="project" value="TreeGrafter"/>
</dbReference>
<feature type="compositionally biased region" description="Polar residues" evidence="2">
    <location>
        <begin position="246"/>
        <end position="262"/>
    </location>
</feature>
<dbReference type="Pfam" id="PF01205">
    <property type="entry name" value="Impact_N"/>
    <property type="match status" value="1"/>
</dbReference>
<dbReference type="InterPro" id="IPR036956">
    <property type="entry name" value="Impact_N_sf"/>
</dbReference>
<dbReference type="SUPFAM" id="SSF54211">
    <property type="entry name" value="Ribosomal protein S5 domain 2-like"/>
    <property type="match status" value="1"/>
</dbReference>
<dbReference type="OrthoDB" id="69641at2759"/>
<dbReference type="Proteomes" id="UP000308768">
    <property type="component" value="Unassembled WGS sequence"/>
</dbReference>